<dbReference type="Pfam" id="PF01187">
    <property type="entry name" value="MIF"/>
    <property type="match status" value="1"/>
</dbReference>
<reference evidence="13" key="2">
    <citation type="submission" date="2025-09" db="UniProtKB">
        <authorList>
            <consortium name="Ensembl"/>
        </authorList>
    </citation>
    <scope>IDENTIFICATION</scope>
</reference>
<dbReference type="GO" id="GO:0005615">
    <property type="term" value="C:extracellular space"/>
    <property type="evidence" value="ECO:0007669"/>
    <property type="project" value="Ensembl"/>
</dbReference>
<comment type="subcellular location">
    <subcellularLocation>
        <location evidence="1">Cytoplasm</location>
    </subcellularLocation>
</comment>
<dbReference type="InterPro" id="IPR001398">
    <property type="entry name" value="Macrophage_inhib_fac"/>
</dbReference>
<dbReference type="RefSeq" id="XP_044988536.1">
    <property type="nucleotide sequence ID" value="XM_045132601.1"/>
</dbReference>
<dbReference type="AlphaFoldDB" id="A0A8C5JX81"/>
<evidence type="ECO:0000256" key="12">
    <source>
        <dbReference type="ARBA" id="ARBA00078977"/>
    </source>
</evidence>
<dbReference type="EC" id="4.1.1.84" evidence="9"/>
<keyword evidence="7" id="KW-0456">Lyase</keyword>
<evidence type="ECO:0000256" key="10">
    <source>
        <dbReference type="ARBA" id="ARBA00051660"/>
    </source>
</evidence>
<dbReference type="Ensembl" id="ENSJJAT00000000386.1">
    <property type="protein sequence ID" value="ENSJJAP00000000356.1"/>
    <property type="gene ID" value="ENSJJAG00000000321.1"/>
</dbReference>
<dbReference type="FunFam" id="3.30.429.10:FF:000003">
    <property type="entry name" value="D-dopachrome decarboxylase"/>
    <property type="match status" value="1"/>
</dbReference>
<dbReference type="SUPFAM" id="SSF55331">
    <property type="entry name" value="Tautomerase/MIF"/>
    <property type="match status" value="1"/>
</dbReference>
<dbReference type="GeneTree" id="ENSGT00940000156821"/>
<evidence type="ECO:0000256" key="9">
    <source>
        <dbReference type="ARBA" id="ARBA00038884"/>
    </source>
</evidence>
<comment type="subunit">
    <text evidence="3">Homotrimer.</text>
</comment>
<keyword evidence="6" id="KW-0470">Melanin biosynthesis</keyword>
<dbReference type="InterPro" id="IPR014347">
    <property type="entry name" value="Tautomerase/MIF_sf"/>
</dbReference>
<comment type="catalytic activity">
    <reaction evidence="10">
        <text>D-dopachrome + H(+) = 5,6-dihydroxyindole + CO2</text>
        <dbReference type="Rhea" id="RHEA:18441"/>
        <dbReference type="ChEBI" id="CHEBI:15378"/>
        <dbReference type="ChEBI" id="CHEBI:16526"/>
        <dbReference type="ChEBI" id="CHEBI:27404"/>
        <dbReference type="ChEBI" id="CHEBI:58782"/>
        <dbReference type="EC" id="4.1.1.84"/>
    </reaction>
    <physiologicalReaction direction="left-to-right" evidence="10">
        <dbReference type="Rhea" id="RHEA:18442"/>
    </physiologicalReaction>
</comment>
<accession>A0A8C5JX81</accession>
<dbReference type="GO" id="GO:0002020">
    <property type="term" value="F:protease binding"/>
    <property type="evidence" value="ECO:0007669"/>
    <property type="project" value="Ensembl"/>
</dbReference>
<dbReference type="GO" id="GO:0005737">
    <property type="term" value="C:cytoplasm"/>
    <property type="evidence" value="ECO:0007669"/>
    <property type="project" value="UniProtKB-SubCell"/>
</dbReference>
<proteinExistence type="inferred from homology"/>
<evidence type="ECO:0000313" key="14">
    <source>
        <dbReference type="Proteomes" id="UP000694385"/>
    </source>
</evidence>
<organism evidence="13 14">
    <name type="scientific">Jaculus jaculus</name>
    <name type="common">Lesser Egyptian jerboa</name>
    <dbReference type="NCBI Taxonomy" id="51337"/>
    <lineage>
        <taxon>Eukaryota</taxon>
        <taxon>Metazoa</taxon>
        <taxon>Chordata</taxon>
        <taxon>Craniata</taxon>
        <taxon>Vertebrata</taxon>
        <taxon>Euteleostomi</taxon>
        <taxon>Mammalia</taxon>
        <taxon>Eutheria</taxon>
        <taxon>Euarchontoglires</taxon>
        <taxon>Glires</taxon>
        <taxon>Rodentia</taxon>
        <taxon>Myomorpha</taxon>
        <taxon>Dipodoidea</taxon>
        <taxon>Dipodidae</taxon>
        <taxon>Dipodinae</taxon>
        <taxon>Jaculus</taxon>
    </lineage>
</organism>
<dbReference type="Proteomes" id="UP000694385">
    <property type="component" value="Unassembled WGS sequence"/>
</dbReference>
<evidence type="ECO:0000256" key="4">
    <source>
        <dbReference type="ARBA" id="ARBA00022490"/>
    </source>
</evidence>
<dbReference type="GO" id="GO:0050729">
    <property type="term" value="P:positive regulation of inflammatory response"/>
    <property type="evidence" value="ECO:0007669"/>
    <property type="project" value="Ensembl"/>
</dbReference>
<evidence type="ECO:0000256" key="6">
    <source>
        <dbReference type="ARBA" id="ARBA00023101"/>
    </source>
</evidence>
<name>A0A8C5JX81_JACJA</name>
<keyword evidence="14" id="KW-1185">Reference proteome</keyword>
<dbReference type="OMA" id="PDRINIR"/>
<evidence type="ECO:0000256" key="8">
    <source>
        <dbReference type="ARBA" id="ARBA00037460"/>
    </source>
</evidence>
<comment type="similarity">
    <text evidence="2">Belongs to the MIF family.</text>
</comment>
<dbReference type="OrthoDB" id="6080988at2759"/>
<dbReference type="Gene3D" id="3.30.429.10">
    <property type="entry name" value="Macrophage Migration Inhibitory Factor"/>
    <property type="match status" value="1"/>
</dbReference>
<evidence type="ECO:0000256" key="5">
    <source>
        <dbReference type="ARBA" id="ARBA00022990"/>
    </source>
</evidence>
<evidence type="ECO:0000313" key="13">
    <source>
        <dbReference type="Ensembl" id="ENSJJAP00000000356.1"/>
    </source>
</evidence>
<sequence length="118" mass="12801">MPFIELDTNLPASSVPAGLEKRLCAATASILDKPEDRVSVTVRPGLAMAVGGSTEPCVQLLVSSIGVVGTAEQNRNHSARFFEFLTKELALGQDRIVIRFFPLEPWQIGKKGTVMTFL</sequence>
<dbReference type="GO" id="GO:0033981">
    <property type="term" value="F:D-dopachrome decarboxylase activity"/>
    <property type="evidence" value="ECO:0007669"/>
    <property type="project" value="UniProtKB-EC"/>
</dbReference>
<reference evidence="13" key="1">
    <citation type="submission" date="2025-08" db="UniProtKB">
        <authorList>
            <consortium name="Ensembl"/>
        </authorList>
    </citation>
    <scope>IDENTIFICATION</scope>
</reference>
<evidence type="ECO:0000256" key="11">
    <source>
        <dbReference type="ARBA" id="ARBA00072623"/>
    </source>
</evidence>
<evidence type="ECO:0000256" key="7">
    <source>
        <dbReference type="ARBA" id="ARBA00023239"/>
    </source>
</evidence>
<dbReference type="PANTHER" id="PTHR11954">
    <property type="entry name" value="D-DOPACHROME DECARBOXYLASE"/>
    <property type="match status" value="1"/>
</dbReference>
<protein>
    <recommendedName>
        <fullName evidence="11">D-dopachrome decarboxylase</fullName>
        <ecNumber evidence="9">4.1.1.84</ecNumber>
    </recommendedName>
    <alternativeName>
        <fullName evidence="12">D-dopachrome tautomerase</fullName>
    </alternativeName>
</protein>
<evidence type="ECO:0000256" key="3">
    <source>
        <dbReference type="ARBA" id="ARBA00011233"/>
    </source>
</evidence>
<keyword evidence="5" id="KW-0007">Acetylation</keyword>
<evidence type="ECO:0000256" key="2">
    <source>
        <dbReference type="ARBA" id="ARBA00005851"/>
    </source>
</evidence>
<dbReference type="GO" id="GO:0050178">
    <property type="term" value="F:phenylpyruvate tautomerase activity"/>
    <property type="evidence" value="ECO:0007669"/>
    <property type="project" value="TreeGrafter"/>
</dbReference>
<gene>
    <name evidence="13" type="primary">LOC101596386</name>
</gene>
<comment type="function">
    <text evidence="8">Tautomerization of D-dopachrome with decarboxylation to give 5,6-dihydroxyindole (DHI).</text>
</comment>
<evidence type="ECO:0000256" key="1">
    <source>
        <dbReference type="ARBA" id="ARBA00004496"/>
    </source>
</evidence>
<keyword evidence="4" id="KW-0963">Cytoplasm</keyword>
<dbReference type="GeneID" id="101596386"/>
<dbReference type="GO" id="GO:0042438">
    <property type="term" value="P:melanin biosynthetic process"/>
    <property type="evidence" value="ECO:0007669"/>
    <property type="project" value="UniProtKB-KW"/>
</dbReference>
<dbReference type="PANTHER" id="PTHR11954:SF22">
    <property type="entry name" value="D-DOPACHROME DECARBOXYLASE"/>
    <property type="match status" value="1"/>
</dbReference>